<dbReference type="EMBL" id="OBKZ01000031">
    <property type="protein sequence ID" value="SOB53536.1"/>
    <property type="molecule type" value="Genomic_DNA"/>
</dbReference>
<protein>
    <recommendedName>
        <fullName evidence="3">SMI1/KNR4 family protein</fullName>
    </recommendedName>
</protein>
<comment type="caution">
    <text evidence="1">The sequence shown here is derived from an EMBL/GenBank/DDBJ whole genome shotgun (WGS) entry which is preliminary data.</text>
</comment>
<dbReference type="Proteomes" id="UP000219564">
    <property type="component" value="Unassembled WGS sequence"/>
</dbReference>
<dbReference type="RefSeq" id="WP_230683768.1">
    <property type="nucleotide sequence ID" value="NZ_CP062158.2"/>
</dbReference>
<name>A0AAX2H9F9_9PSED</name>
<evidence type="ECO:0008006" key="3">
    <source>
        <dbReference type="Google" id="ProtNLM"/>
    </source>
</evidence>
<dbReference type="InterPro" id="IPR037883">
    <property type="entry name" value="Knr4/Smi1-like_sf"/>
</dbReference>
<evidence type="ECO:0000313" key="2">
    <source>
        <dbReference type="Proteomes" id="UP000219564"/>
    </source>
</evidence>
<sequence length="211" mass="23766">MTSLDKLLTNASLPLSEHKPEILGSPRRLAGALVSQLLEMLYKRNGFYALESALHVFPTHSSKDEIGICEWNENTLWRSAYKGFADGCLFFAEDIFGGQFCIKDSKIYIFDPETGLLDYLADDIESWAKLVINDYEVLTGYSLAHKWQKQYGLLPAGKRLLPKVPFVMGGEFVLDNLYLVDAVEGMKFRANIACQIKDLPDGSQVRFNINS</sequence>
<dbReference type="AlphaFoldDB" id="A0AAX2H9F9"/>
<dbReference type="SUPFAM" id="SSF160631">
    <property type="entry name" value="SMI1/KNR4-like"/>
    <property type="match status" value="1"/>
</dbReference>
<reference evidence="1 2" key="1">
    <citation type="submission" date="2017-08" db="EMBL/GenBank/DDBJ databases">
        <authorList>
            <person name="Chaillou S."/>
        </authorList>
    </citation>
    <scope>NUCLEOTIDE SEQUENCE [LARGE SCALE GENOMIC DNA]</scope>
    <source>
        <strain evidence="1 2">MFPA15A1205</strain>
    </source>
</reference>
<gene>
    <name evidence="1" type="ORF">PLUA15_370006</name>
</gene>
<accession>A0AAX2H9F9</accession>
<dbReference type="GeneID" id="61879893"/>
<organism evidence="1 2">
    <name type="scientific">Pseudomonas lundensis</name>
    <dbReference type="NCBI Taxonomy" id="86185"/>
    <lineage>
        <taxon>Bacteria</taxon>
        <taxon>Pseudomonadati</taxon>
        <taxon>Pseudomonadota</taxon>
        <taxon>Gammaproteobacteria</taxon>
        <taxon>Pseudomonadales</taxon>
        <taxon>Pseudomonadaceae</taxon>
        <taxon>Pseudomonas</taxon>
    </lineage>
</organism>
<evidence type="ECO:0000313" key="1">
    <source>
        <dbReference type="EMBL" id="SOB53536.1"/>
    </source>
</evidence>
<proteinExistence type="predicted"/>